<dbReference type="RefSeq" id="WP_006886781.1">
    <property type="nucleotide sequence ID" value="NZ_AFVJ01000033.1"/>
</dbReference>
<dbReference type="Proteomes" id="UP000005055">
    <property type="component" value="Unassembled WGS sequence"/>
</dbReference>
<evidence type="ECO:0000313" key="1">
    <source>
        <dbReference type="EMBL" id="EGS28973.1"/>
    </source>
</evidence>
<comment type="caution">
    <text evidence="1">The sequence shown here is derived from an EMBL/GenBank/DDBJ whole genome shotgun (WGS) entry which is preliminary data.</text>
</comment>
<dbReference type="AlphaFoldDB" id="F9QE60"/>
<organism evidence="1 2">
    <name type="scientific">Mycoplasmopsis anatis 1340</name>
    <dbReference type="NCBI Taxonomy" id="1034808"/>
    <lineage>
        <taxon>Bacteria</taxon>
        <taxon>Bacillati</taxon>
        <taxon>Mycoplasmatota</taxon>
        <taxon>Mycoplasmoidales</taxon>
        <taxon>Metamycoplasmataceae</taxon>
        <taxon>Mycoplasmopsis</taxon>
    </lineage>
</organism>
<dbReference type="STRING" id="1034808.GIG_03442"/>
<feature type="non-terminal residue" evidence="1">
    <location>
        <position position="66"/>
    </location>
</feature>
<proteinExistence type="predicted"/>
<keyword evidence="2" id="KW-1185">Reference proteome</keyword>
<evidence type="ECO:0000313" key="2">
    <source>
        <dbReference type="Proteomes" id="UP000005055"/>
    </source>
</evidence>
<gene>
    <name evidence="1" type="ORF">GIG_03442</name>
</gene>
<protein>
    <submittedName>
        <fullName evidence="1">Uncharacterized protein</fullName>
    </submittedName>
</protein>
<dbReference type="EMBL" id="AFVJ01000033">
    <property type="protein sequence ID" value="EGS28973.1"/>
    <property type="molecule type" value="Genomic_DNA"/>
</dbReference>
<accession>F9QE60</accession>
<name>F9QE60_9BACT</name>
<sequence>MMQIKHEDCGFLTKVIIDEVVKILKKVIKNTKLLEYLVTTKINDTLILGKIDKIDKRKKIYKVEKS</sequence>
<reference evidence="1 2" key="1">
    <citation type="journal article" date="2011" name="J. Bacteriol.">
        <title>Genome Sequence of Duck Pathogen Mycoplasma anatis Strain 1340.</title>
        <authorList>
            <person name="Guo Z."/>
            <person name="Chen P."/>
            <person name="Ren P."/>
            <person name="Kuang S."/>
            <person name="Zhou Z."/>
            <person name="Li Z."/>
            <person name="Liu M."/>
            <person name="Shi D."/>
            <person name="Xiao Y."/>
            <person name="Wang X."/>
            <person name="Zhou R."/>
            <person name="Jin H."/>
            <person name="Bi D."/>
        </authorList>
    </citation>
    <scope>NUCLEOTIDE SEQUENCE [LARGE SCALE GENOMIC DNA]</scope>
    <source>
        <strain evidence="1 2">1340</strain>
    </source>
</reference>